<dbReference type="EC" id="2.4.99.28" evidence="23"/>
<evidence type="ECO:0000256" key="15">
    <source>
        <dbReference type="ARBA" id="ARBA00022968"/>
    </source>
</evidence>
<dbReference type="GO" id="GO:0008658">
    <property type="term" value="F:penicillin binding"/>
    <property type="evidence" value="ECO:0007669"/>
    <property type="project" value="InterPro"/>
</dbReference>
<evidence type="ECO:0000256" key="20">
    <source>
        <dbReference type="ARBA" id="ARBA00023268"/>
    </source>
</evidence>
<keyword evidence="13" id="KW-0378">Hydrolase</keyword>
<evidence type="ECO:0000256" key="10">
    <source>
        <dbReference type="ARBA" id="ARBA00022676"/>
    </source>
</evidence>
<comment type="pathway">
    <text evidence="3">Cell wall biogenesis; peptidoglycan biosynthesis.</text>
</comment>
<dbReference type="PANTHER" id="PTHR32282">
    <property type="entry name" value="BINDING PROTEIN TRANSPEPTIDASE, PUTATIVE-RELATED"/>
    <property type="match status" value="1"/>
</dbReference>
<dbReference type="STRING" id="29364.SAMN04487772_13512"/>
<evidence type="ECO:0000256" key="1">
    <source>
        <dbReference type="ARBA" id="ARBA00002624"/>
    </source>
</evidence>
<gene>
    <name evidence="30" type="ORF">SAMN04487772_13512</name>
</gene>
<name>A0A1I0FQ37_9FIRM</name>
<keyword evidence="16" id="KW-0573">Peptidoglycan synthesis</keyword>
<feature type="transmembrane region" description="Helical" evidence="27">
    <location>
        <begin position="12"/>
        <end position="40"/>
    </location>
</feature>
<keyword evidence="17 27" id="KW-1133">Transmembrane helix</keyword>
<evidence type="ECO:0000256" key="25">
    <source>
        <dbReference type="ARBA" id="ARBA00060592"/>
    </source>
</evidence>
<evidence type="ECO:0000256" key="5">
    <source>
        <dbReference type="ARBA" id="ARBA00007739"/>
    </source>
</evidence>
<protein>
    <recommendedName>
        <fullName evidence="7">Penicillin-binding protein 1A</fullName>
        <ecNumber evidence="23">2.4.99.28</ecNumber>
        <ecNumber evidence="6">3.4.16.4</ecNumber>
    </recommendedName>
</protein>
<evidence type="ECO:0000313" key="31">
    <source>
        <dbReference type="Proteomes" id="UP000199800"/>
    </source>
</evidence>
<evidence type="ECO:0000256" key="4">
    <source>
        <dbReference type="ARBA" id="ARBA00007090"/>
    </source>
</evidence>
<dbReference type="UniPathway" id="UPA00219"/>
<accession>A0A1I0FQ37</accession>
<keyword evidence="14" id="KW-0133">Cell shape</keyword>
<comment type="similarity">
    <text evidence="5">In the N-terminal section; belongs to the glycosyltransferase 51 family.</text>
</comment>
<dbReference type="Pfam" id="PF00912">
    <property type="entry name" value="Transgly"/>
    <property type="match status" value="1"/>
</dbReference>
<evidence type="ECO:0000256" key="21">
    <source>
        <dbReference type="ARBA" id="ARBA00023316"/>
    </source>
</evidence>
<evidence type="ECO:0000313" key="30">
    <source>
        <dbReference type="EMBL" id="SET60277.1"/>
    </source>
</evidence>
<feature type="compositionally biased region" description="Basic and acidic residues" evidence="26">
    <location>
        <begin position="668"/>
        <end position="686"/>
    </location>
</feature>
<evidence type="ECO:0000256" key="13">
    <source>
        <dbReference type="ARBA" id="ARBA00022801"/>
    </source>
</evidence>
<dbReference type="EC" id="3.4.16.4" evidence="6"/>
<dbReference type="InterPro" id="IPR036950">
    <property type="entry name" value="PBP_transglycosylase"/>
</dbReference>
<keyword evidence="8" id="KW-0121">Carboxypeptidase</keyword>
<evidence type="ECO:0000256" key="11">
    <source>
        <dbReference type="ARBA" id="ARBA00022679"/>
    </source>
</evidence>
<dbReference type="GO" id="GO:0005886">
    <property type="term" value="C:plasma membrane"/>
    <property type="evidence" value="ECO:0007669"/>
    <property type="project" value="UniProtKB-SubCell"/>
</dbReference>
<keyword evidence="9" id="KW-0645">Protease</keyword>
<comment type="pathway">
    <text evidence="25">Glycan biosynthesis.</text>
</comment>
<dbReference type="GO" id="GO:0006508">
    <property type="term" value="P:proteolysis"/>
    <property type="evidence" value="ECO:0007669"/>
    <property type="project" value="UniProtKB-KW"/>
</dbReference>
<dbReference type="SUPFAM" id="SSF53955">
    <property type="entry name" value="Lysozyme-like"/>
    <property type="match status" value="1"/>
</dbReference>
<dbReference type="Proteomes" id="UP000199800">
    <property type="component" value="Unassembled WGS sequence"/>
</dbReference>
<evidence type="ECO:0000256" key="8">
    <source>
        <dbReference type="ARBA" id="ARBA00022645"/>
    </source>
</evidence>
<dbReference type="SUPFAM" id="SSF56601">
    <property type="entry name" value="beta-lactamase/transpeptidase-like"/>
    <property type="match status" value="1"/>
</dbReference>
<comment type="catalytic activity">
    <reaction evidence="24">
        <text>[GlcNAc-(1-&gt;4)-Mur2Ac(oyl-L-Ala-gamma-D-Glu-L-Lys-D-Ala-D-Ala)](n)-di-trans,octa-cis-undecaprenyl diphosphate + beta-D-GlcNAc-(1-&gt;4)-Mur2Ac(oyl-L-Ala-gamma-D-Glu-L-Lys-D-Ala-D-Ala)-di-trans,octa-cis-undecaprenyl diphosphate = [GlcNAc-(1-&gt;4)-Mur2Ac(oyl-L-Ala-gamma-D-Glu-L-Lys-D-Ala-D-Ala)](n+1)-di-trans,octa-cis-undecaprenyl diphosphate + di-trans,octa-cis-undecaprenyl diphosphate + H(+)</text>
        <dbReference type="Rhea" id="RHEA:23708"/>
        <dbReference type="Rhea" id="RHEA-COMP:9602"/>
        <dbReference type="Rhea" id="RHEA-COMP:9603"/>
        <dbReference type="ChEBI" id="CHEBI:15378"/>
        <dbReference type="ChEBI" id="CHEBI:58405"/>
        <dbReference type="ChEBI" id="CHEBI:60033"/>
        <dbReference type="ChEBI" id="CHEBI:78435"/>
        <dbReference type="EC" id="2.4.99.28"/>
    </reaction>
</comment>
<feature type="compositionally biased region" description="Acidic residues" evidence="26">
    <location>
        <begin position="763"/>
        <end position="776"/>
    </location>
</feature>
<keyword evidence="18 27" id="KW-0472">Membrane</keyword>
<keyword evidence="11" id="KW-0808">Transferase</keyword>
<dbReference type="GO" id="GO:0046677">
    <property type="term" value="P:response to antibiotic"/>
    <property type="evidence" value="ECO:0007669"/>
    <property type="project" value="UniProtKB-KW"/>
</dbReference>
<keyword evidence="31" id="KW-1185">Reference proteome</keyword>
<feature type="domain" description="Penicillin-binding protein transpeptidase" evidence="28">
    <location>
        <begin position="378"/>
        <end position="628"/>
    </location>
</feature>
<keyword evidence="19" id="KW-0046">Antibiotic resistance</keyword>
<dbReference type="PANTHER" id="PTHR32282:SF33">
    <property type="entry name" value="PEPTIDOGLYCAN GLYCOSYLTRANSFERASE"/>
    <property type="match status" value="1"/>
</dbReference>
<dbReference type="RefSeq" id="WP_092478930.1">
    <property type="nucleotide sequence ID" value="NZ_FOHN01000035.1"/>
</dbReference>
<keyword evidence="20" id="KW-0511">Multifunctional enzyme</keyword>
<evidence type="ECO:0000256" key="23">
    <source>
        <dbReference type="ARBA" id="ARBA00044770"/>
    </source>
</evidence>
<evidence type="ECO:0000256" key="24">
    <source>
        <dbReference type="ARBA" id="ARBA00049902"/>
    </source>
</evidence>
<keyword evidence="15" id="KW-0735">Signal-anchor</keyword>
<evidence type="ECO:0000256" key="14">
    <source>
        <dbReference type="ARBA" id="ARBA00022960"/>
    </source>
</evidence>
<proteinExistence type="inferred from homology"/>
<evidence type="ECO:0000256" key="27">
    <source>
        <dbReference type="SAM" id="Phobius"/>
    </source>
</evidence>
<organism evidence="30 31">
    <name type="scientific">[Clostridium] polysaccharolyticum</name>
    <dbReference type="NCBI Taxonomy" id="29364"/>
    <lineage>
        <taxon>Bacteria</taxon>
        <taxon>Bacillati</taxon>
        <taxon>Bacillota</taxon>
        <taxon>Clostridia</taxon>
        <taxon>Lachnospirales</taxon>
        <taxon>Lachnospiraceae</taxon>
    </lineage>
</organism>
<dbReference type="Pfam" id="PF00905">
    <property type="entry name" value="Transpeptidase"/>
    <property type="match status" value="1"/>
</dbReference>
<evidence type="ECO:0000259" key="29">
    <source>
        <dbReference type="Pfam" id="PF00912"/>
    </source>
</evidence>
<dbReference type="InterPro" id="IPR050396">
    <property type="entry name" value="Glycosyltr_51/Transpeptidase"/>
</dbReference>
<keyword evidence="10" id="KW-0328">Glycosyltransferase</keyword>
<comment type="similarity">
    <text evidence="4">In the C-terminal section; belongs to the transpeptidase family.</text>
</comment>
<evidence type="ECO:0000256" key="26">
    <source>
        <dbReference type="SAM" id="MobiDB-lite"/>
    </source>
</evidence>
<dbReference type="NCBIfam" id="TIGR02074">
    <property type="entry name" value="PBP_1a_fam"/>
    <property type="match status" value="1"/>
</dbReference>
<dbReference type="EMBL" id="FOHN01000035">
    <property type="protein sequence ID" value="SET60277.1"/>
    <property type="molecule type" value="Genomic_DNA"/>
</dbReference>
<dbReference type="GO" id="GO:0009002">
    <property type="term" value="F:serine-type D-Ala-D-Ala carboxypeptidase activity"/>
    <property type="evidence" value="ECO:0007669"/>
    <property type="project" value="UniProtKB-EC"/>
</dbReference>
<keyword evidence="21" id="KW-0961">Cell wall biogenesis/degradation</keyword>
<evidence type="ECO:0000256" key="19">
    <source>
        <dbReference type="ARBA" id="ARBA00023251"/>
    </source>
</evidence>
<dbReference type="InterPro" id="IPR012338">
    <property type="entry name" value="Beta-lactam/transpept-like"/>
</dbReference>
<evidence type="ECO:0000256" key="9">
    <source>
        <dbReference type="ARBA" id="ARBA00022670"/>
    </source>
</evidence>
<evidence type="ECO:0000256" key="17">
    <source>
        <dbReference type="ARBA" id="ARBA00022989"/>
    </source>
</evidence>
<comment type="subcellular location">
    <subcellularLocation>
        <location evidence="2">Cell membrane</location>
        <topology evidence="2">Single-pass type II membrane protein</topology>
    </subcellularLocation>
</comment>
<feature type="compositionally biased region" description="Acidic residues" evidence="26">
    <location>
        <begin position="728"/>
        <end position="753"/>
    </location>
</feature>
<evidence type="ECO:0000256" key="2">
    <source>
        <dbReference type="ARBA" id="ARBA00004401"/>
    </source>
</evidence>
<evidence type="ECO:0000256" key="18">
    <source>
        <dbReference type="ARBA" id="ARBA00023136"/>
    </source>
</evidence>
<dbReference type="Gene3D" id="1.10.3810.10">
    <property type="entry name" value="Biosynthetic peptidoglycan transglycosylase-like"/>
    <property type="match status" value="1"/>
</dbReference>
<evidence type="ECO:0000256" key="16">
    <source>
        <dbReference type="ARBA" id="ARBA00022984"/>
    </source>
</evidence>
<evidence type="ECO:0000256" key="6">
    <source>
        <dbReference type="ARBA" id="ARBA00012448"/>
    </source>
</evidence>
<feature type="domain" description="Glycosyl transferase family 51" evidence="29">
    <location>
        <begin position="80"/>
        <end position="254"/>
    </location>
</feature>
<dbReference type="OrthoDB" id="9766909at2"/>
<sequence>MAKRKKKKKNKVLSAFAVTFKFTVLILFAVVLVGGGFFYFKYGRGILKLQSEARALVKESTVDTFKQSQTSTVYDYKGEELLTLSGEKKLYYLSYDEIPDFAKKAMISIEDKKFTTHKGVDYKAIVRALVAYVKNKGEIKQGASTITQQLARNIFLSYEVSWSRKIKEMFVAMDLERKYSKYQILEFYLNNIYFSNGYYGIEAASRGYFNCPAVELSLSQISYLCAIPNNPTLYNPVNNPENTIKRRDRILKQMLEDGWIGQSEYDKAVAEKVVVDVKNSTKKENYVTTFVLYSATRALMEANGFQFENSFETTADQDAYNERYDEQYNECSKSLYSGGYQIYTSINMEHQDKLQESVDETLKDFTDTNKEGTYLMQGAAVSIDNATGRVVAVVGGRKQDINGYTLNRAYQSYRQPGSSIKPLAVYTPAFENGYTPDSVKNDQKFEGGPRNSDGTYLGNITLRKAVAKSKNTIAWRLFEEITPTIGLSYLKNMNFQKIVSRDYTAAASLGGLTYGVSPVEMASGFAAIENDGVYRVPTCIIKITDSDGKELVPDEIKEKTVYSQNASRMMVSALQSVMTEGTGAGLRLQGMSCAGKTGTTNDKKDGWFVGFTPYFTTSVWIGYDNPTSIQSLTGASYPGTVWKNYMSWANEGLQDSGFKKYKGAVSHKPQETVKPDDNKDKDKEEAKEEEENAEVKPSEKPSMEEVEKPSKTPASPKPKPSKKPEPSEKEDDGSDEYGGDDIPDQDPGWDESENNQPGAEVPDNSENENEEMEQAG</sequence>
<reference evidence="30 31" key="1">
    <citation type="submission" date="2016-10" db="EMBL/GenBank/DDBJ databases">
        <authorList>
            <person name="de Groot N.N."/>
        </authorList>
    </citation>
    <scope>NUCLEOTIDE SEQUENCE [LARGE SCALE GENOMIC DNA]</scope>
    <source>
        <strain evidence="30 31">DSM 1801</strain>
    </source>
</reference>
<dbReference type="FunFam" id="1.10.3810.10:FF:000001">
    <property type="entry name" value="Penicillin-binding protein 1A"/>
    <property type="match status" value="1"/>
</dbReference>
<comment type="function">
    <text evidence="1">Cell wall formation. Synthesis of cross-linked peptidoglycan from the lipid intermediates. The enzyme has a penicillin-insensitive transglycosylase N-terminal domain (formation of linear glycan strands) and a penicillin-sensitive transpeptidase C-terminal domain (cross-linking of the peptide subunits).</text>
</comment>
<evidence type="ECO:0000259" key="28">
    <source>
        <dbReference type="Pfam" id="PF00905"/>
    </source>
</evidence>
<dbReference type="GO" id="GO:0008360">
    <property type="term" value="P:regulation of cell shape"/>
    <property type="evidence" value="ECO:0007669"/>
    <property type="project" value="UniProtKB-KW"/>
</dbReference>
<evidence type="ECO:0000256" key="22">
    <source>
        <dbReference type="ARBA" id="ARBA00034000"/>
    </source>
</evidence>
<evidence type="ECO:0000256" key="12">
    <source>
        <dbReference type="ARBA" id="ARBA00022692"/>
    </source>
</evidence>
<keyword evidence="12 27" id="KW-0812">Transmembrane</keyword>
<evidence type="ECO:0000256" key="7">
    <source>
        <dbReference type="ARBA" id="ARBA00018638"/>
    </source>
</evidence>
<evidence type="ECO:0000256" key="3">
    <source>
        <dbReference type="ARBA" id="ARBA00004752"/>
    </source>
</evidence>
<dbReference type="Gene3D" id="3.40.710.10">
    <property type="entry name" value="DD-peptidase/beta-lactamase superfamily"/>
    <property type="match status" value="1"/>
</dbReference>
<dbReference type="AlphaFoldDB" id="A0A1I0FQ37"/>
<feature type="compositionally biased region" description="Basic and acidic residues" evidence="26">
    <location>
        <begin position="693"/>
        <end position="710"/>
    </location>
</feature>
<dbReference type="InterPro" id="IPR001460">
    <property type="entry name" value="PCN-bd_Tpept"/>
</dbReference>
<comment type="catalytic activity">
    <reaction evidence="22">
        <text>Preferential cleavage: (Ac)2-L-Lys-D-Ala-|-D-Ala. Also transpeptidation of peptidyl-alanyl moieties that are N-acyl substituents of D-alanine.</text>
        <dbReference type="EC" id="3.4.16.4"/>
    </reaction>
</comment>
<dbReference type="InterPro" id="IPR001264">
    <property type="entry name" value="Glyco_trans_51"/>
</dbReference>
<feature type="region of interest" description="Disordered" evidence="26">
    <location>
        <begin position="662"/>
        <end position="776"/>
    </location>
</feature>
<dbReference type="GO" id="GO:0009252">
    <property type="term" value="P:peptidoglycan biosynthetic process"/>
    <property type="evidence" value="ECO:0007669"/>
    <property type="project" value="UniProtKB-UniPathway"/>
</dbReference>
<dbReference type="InterPro" id="IPR023346">
    <property type="entry name" value="Lysozyme-like_dom_sf"/>
</dbReference>
<dbReference type="GO" id="GO:0008955">
    <property type="term" value="F:peptidoglycan glycosyltransferase activity"/>
    <property type="evidence" value="ECO:0007669"/>
    <property type="project" value="UniProtKB-EC"/>
</dbReference>
<dbReference type="GO" id="GO:0071555">
    <property type="term" value="P:cell wall organization"/>
    <property type="evidence" value="ECO:0007669"/>
    <property type="project" value="UniProtKB-KW"/>
</dbReference>